<evidence type="ECO:0000256" key="1">
    <source>
        <dbReference type="SAM" id="MobiDB-lite"/>
    </source>
</evidence>
<organism evidence="2 3">
    <name type="scientific">Pseudocercospora eumusae</name>
    <dbReference type="NCBI Taxonomy" id="321146"/>
    <lineage>
        <taxon>Eukaryota</taxon>
        <taxon>Fungi</taxon>
        <taxon>Dikarya</taxon>
        <taxon>Ascomycota</taxon>
        <taxon>Pezizomycotina</taxon>
        <taxon>Dothideomycetes</taxon>
        <taxon>Dothideomycetidae</taxon>
        <taxon>Mycosphaerellales</taxon>
        <taxon>Mycosphaerellaceae</taxon>
        <taxon>Pseudocercospora</taxon>
    </lineage>
</organism>
<dbReference type="Proteomes" id="UP000070133">
    <property type="component" value="Unassembled WGS sequence"/>
</dbReference>
<comment type="caution">
    <text evidence="2">The sequence shown here is derived from an EMBL/GenBank/DDBJ whole genome shotgun (WGS) entry which is preliminary data.</text>
</comment>
<gene>
    <name evidence="2" type="ORF">AC578_2983</name>
</gene>
<evidence type="ECO:0000313" key="3">
    <source>
        <dbReference type="Proteomes" id="UP000070133"/>
    </source>
</evidence>
<evidence type="ECO:0008006" key="4">
    <source>
        <dbReference type="Google" id="ProtNLM"/>
    </source>
</evidence>
<feature type="region of interest" description="Disordered" evidence="1">
    <location>
        <begin position="38"/>
        <end position="73"/>
    </location>
</feature>
<sequence length="323" mass="36530">MPVTNNEFGPAHSSCLDKFPPSTQRAALHRAIRMLHPPPNSVALANPVKEETPTSAHTSISTVSPQYSPTPPEAKTTFLDLPSELRNEIYELALVRDPLIYINGLYPKRSRRPVRWSLVSPTDHGSHVYPDNFPRVTISTDHRRLPCIDIDSGISRSLLSIGNSQIEQEASSIFYGMNHFSIGIDSLTRFFDESSIRRVRHLQITRGDLREDIETSFQKLGKWAHVLKMQNLQLSFEGFNGYYLNAVENHVELLWPLVKSLMETRGVGALDMILFFPVRFRTGGEPFSDDDYLCGLESAQEHTSTVREELRKIANAEAKIDVE</sequence>
<dbReference type="EMBL" id="LFZN01000067">
    <property type="protein sequence ID" value="KXT00764.1"/>
    <property type="molecule type" value="Genomic_DNA"/>
</dbReference>
<name>A0A139HE58_9PEZI</name>
<protein>
    <recommendedName>
        <fullName evidence="4">F-box domain-containing protein</fullName>
    </recommendedName>
</protein>
<dbReference type="InterPro" id="IPR038883">
    <property type="entry name" value="AN11006-like"/>
</dbReference>
<proteinExistence type="predicted"/>
<evidence type="ECO:0000313" key="2">
    <source>
        <dbReference type="EMBL" id="KXT00764.1"/>
    </source>
</evidence>
<dbReference type="AlphaFoldDB" id="A0A139HE58"/>
<feature type="region of interest" description="Disordered" evidence="1">
    <location>
        <begin position="1"/>
        <end position="20"/>
    </location>
</feature>
<accession>A0A139HE58</accession>
<dbReference type="PANTHER" id="PTHR42085">
    <property type="entry name" value="F-BOX DOMAIN-CONTAINING PROTEIN"/>
    <property type="match status" value="1"/>
</dbReference>
<dbReference type="PANTHER" id="PTHR42085:SF2">
    <property type="entry name" value="F-BOX DOMAIN-CONTAINING PROTEIN"/>
    <property type="match status" value="1"/>
</dbReference>
<dbReference type="OrthoDB" id="3650371at2759"/>
<reference evidence="2 3" key="1">
    <citation type="submission" date="2015-07" db="EMBL/GenBank/DDBJ databases">
        <title>Comparative genomics of the Sigatoka disease complex on banana suggests a link between parallel evolutionary changes in Pseudocercospora fijiensis and Pseudocercospora eumusae and increased virulence on the banana host.</title>
        <authorList>
            <person name="Chang T.-C."/>
            <person name="Salvucci A."/>
            <person name="Crous P.W."/>
            <person name="Stergiopoulos I."/>
        </authorList>
    </citation>
    <scope>NUCLEOTIDE SEQUENCE [LARGE SCALE GENOMIC DNA]</scope>
    <source>
        <strain evidence="2 3">CBS 114824</strain>
    </source>
</reference>
<keyword evidence="3" id="KW-1185">Reference proteome</keyword>
<feature type="compositionally biased region" description="Polar residues" evidence="1">
    <location>
        <begin position="53"/>
        <end position="67"/>
    </location>
</feature>